<accession>A0A1Q5UG90</accession>
<dbReference type="Gene3D" id="1.50.10.20">
    <property type="match status" value="1"/>
</dbReference>
<evidence type="ECO:0000256" key="10">
    <source>
        <dbReference type="PIRNR" id="PIRNR016302"/>
    </source>
</evidence>
<comment type="catalytic activity">
    <reaction evidence="1 10">
        <text>Random hydrolysis of (1-&gt;6)-alpha-D-mannosidic linkages in unbranched (1-&gt;6)-mannans.</text>
        <dbReference type="EC" id="3.2.1.101"/>
    </reaction>
</comment>
<comment type="caution">
    <text evidence="13">The sequence shown here is derived from an EMBL/GenBank/DDBJ whole genome shotgun (WGS) entry which is preliminary data.</text>
</comment>
<evidence type="ECO:0000256" key="6">
    <source>
        <dbReference type="ARBA" id="ARBA00022801"/>
    </source>
</evidence>
<dbReference type="PIRSF" id="PIRSF016302">
    <property type="entry name" value="Man_a_manosd"/>
    <property type="match status" value="1"/>
</dbReference>
<dbReference type="SUPFAM" id="SSF48208">
    <property type="entry name" value="Six-hairpin glycosidases"/>
    <property type="match status" value="1"/>
</dbReference>
<evidence type="ECO:0000256" key="3">
    <source>
        <dbReference type="ARBA" id="ARBA00009699"/>
    </source>
</evidence>
<gene>
    <name evidence="13" type="ORF">PENSUB_2959</name>
</gene>
<protein>
    <recommendedName>
        <fullName evidence="4 10">Mannan endo-1,6-alpha-mannosidase</fullName>
        <ecNumber evidence="4 10">3.2.1.101</ecNumber>
    </recommendedName>
</protein>
<evidence type="ECO:0000256" key="2">
    <source>
        <dbReference type="ARBA" id="ARBA00004308"/>
    </source>
</evidence>
<feature type="region of interest" description="Disordered" evidence="11">
    <location>
        <begin position="401"/>
        <end position="432"/>
    </location>
</feature>
<dbReference type="GO" id="GO:0008496">
    <property type="term" value="F:mannan endo-1,6-alpha-mannosidase activity"/>
    <property type="evidence" value="ECO:0007669"/>
    <property type="project" value="UniProtKB-UniRule"/>
</dbReference>
<evidence type="ECO:0000256" key="12">
    <source>
        <dbReference type="SAM" id="SignalP"/>
    </source>
</evidence>
<evidence type="ECO:0000256" key="5">
    <source>
        <dbReference type="ARBA" id="ARBA00022729"/>
    </source>
</evidence>
<name>A0A1Q5UG90_9EURO</name>
<comment type="similarity">
    <text evidence="3 10">Belongs to the glycosyl hydrolase 76 family.</text>
</comment>
<dbReference type="EC" id="3.2.1.101" evidence="4 10"/>
<dbReference type="EMBL" id="MNBE01000277">
    <property type="protein sequence ID" value="OKP11473.1"/>
    <property type="molecule type" value="Genomic_DNA"/>
</dbReference>
<keyword evidence="9 10" id="KW-0326">Glycosidase</keyword>
<dbReference type="InterPro" id="IPR005198">
    <property type="entry name" value="Glyco_hydro_76"/>
</dbReference>
<keyword evidence="7" id="KW-0472">Membrane</keyword>
<dbReference type="STRING" id="1316194.A0A1Q5UG90"/>
<evidence type="ECO:0000256" key="4">
    <source>
        <dbReference type="ARBA" id="ARBA00012350"/>
    </source>
</evidence>
<evidence type="ECO:0000313" key="14">
    <source>
        <dbReference type="Proteomes" id="UP000186955"/>
    </source>
</evidence>
<dbReference type="GO" id="GO:0009272">
    <property type="term" value="P:fungal-type cell wall biogenesis"/>
    <property type="evidence" value="ECO:0007669"/>
    <property type="project" value="TreeGrafter"/>
</dbReference>
<organism evidence="13 14">
    <name type="scientific">Penicillium subrubescens</name>
    <dbReference type="NCBI Taxonomy" id="1316194"/>
    <lineage>
        <taxon>Eukaryota</taxon>
        <taxon>Fungi</taxon>
        <taxon>Dikarya</taxon>
        <taxon>Ascomycota</taxon>
        <taxon>Pezizomycotina</taxon>
        <taxon>Eurotiomycetes</taxon>
        <taxon>Eurotiomycetidae</taxon>
        <taxon>Eurotiales</taxon>
        <taxon>Aspergillaceae</taxon>
        <taxon>Penicillium</taxon>
    </lineage>
</organism>
<keyword evidence="14" id="KW-1185">Reference proteome</keyword>
<dbReference type="FunFam" id="1.50.10.20:FF:000006">
    <property type="entry name" value="Mannan endo-1,6-alpha-mannosidase"/>
    <property type="match status" value="1"/>
</dbReference>
<feature type="chain" id="PRO_5013180259" description="Mannan endo-1,6-alpha-mannosidase" evidence="12">
    <location>
        <begin position="22"/>
        <end position="463"/>
    </location>
</feature>
<sequence length="463" mass="49889">MRGVNWKATIAVALLTSSASAIDLNVNNEASVKNAASLVGKNIISDYNDRDSKNIPGKFDGTWFEGGVMFDALIRYWYYTGDASYNNAVSDGMYWQMGDDNFFPSNYSQILGNDDQIFWALAAMTAAELDYPQRSLQPSWITLAENVFNAQISRWDEDSCNGGLRWQIWPYLAGYTTKNAISNGGLFELAARLALFSKNQTYSDWAEKIWDWSASTPLLNNVTWTIQDATTCETDCTDHSSFQWSFNYGVYMAGAAYMYNLTDGNTKWKSGLNGLLNTTSMFFPSHGYNSDDGTVMVEVTCEPIQKCDRNQDILKGTFVQDLAQITVVAPYTSSKILPLLRGSATAAAMTCTGGSSKSICSARWYEKEFDETGGIEAQVSALCLFTSNLVTFNSHAPATQATASNSTVTTSGNGTTTSSGAAGATTSSGAAGATTTKSSAANVLASSSVGITAAVFAALLALF</sequence>
<proteinExistence type="inferred from homology"/>
<evidence type="ECO:0000313" key="13">
    <source>
        <dbReference type="EMBL" id="OKP11473.1"/>
    </source>
</evidence>
<keyword evidence="6 10" id="KW-0378">Hydrolase</keyword>
<evidence type="ECO:0000256" key="11">
    <source>
        <dbReference type="SAM" id="MobiDB-lite"/>
    </source>
</evidence>
<evidence type="ECO:0000256" key="9">
    <source>
        <dbReference type="ARBA" id="ARBA00023295"/>
    </source>
</evidence>
<dbReference type="GO" id="GO:0012505">
    <property type="term" value="C:endomembrane system"/>
    <property type="evidence" value="ECO:0007669"/>
    <property type="project" value="UniProtKB-SubCell"/>
</dbReference>
<evidence type="ECO:0000256" key="8">
    <source>
        <dbReference type="ARBA" id="ARBA00023180"/>
    </source>
</evidence>
<keyword evidence="8" id="KW-0325">Glycoprotein</keyword>
<evidence type="ECO:0000256" key="7">
    <source>
        <dbReference type="ARBA" id="ARBA00023136"/>
    </source>
</evidence>
<feature type="signal peptide" evidence="12">
    <location>
        <begin position="1"/>
        <end position="21"/>
    </location>
</feature>
<keyword evidence="5 12" id="KW-0732">Signal</keyword>
<evidence type="ECO:0000256" key="1">
    <source>
        <dbReference type="ARBA" id="ARBA00001452"/>
    </source>
</evidence>
<comment type="subcellular location">
    <subcellularLocation>
        <location evidence="2">Endomembrane system</location>
    </subcellularLocation>
</comment>
<dbReference type="InterPro" id="IPR014480">
    <property type="entry name" value="Mannan-1_6-alpha_mannosidase"/>
</dbReference>
<dbReference type="Pfam" id="PF03663">
    <property type="entry name" value="Glyco_hydro_76"/>
    <property type="match status" value="1"/>
</dbReference>
<reference evidence="13 14" key="1">
    <citation type="submission" date="2016-10" db="EMBL/GenBank/DDBJ databases">
        <title>Genome sequence of the ascomycete fungus Penicillium subrubescens.</title>
        <authorList>
            <person name="De Vries R.P."/>
            <person name="Peng M."/>
            <person name="Dilokpimol A."/>
            <person name="Hilden K."/>
            <person name="Makela M.R."/>
            <person name="Grigoriev I."/>
            <person name="Riley R."/>
            <person name="Granchi Z."/>
        </authorList>
    </citation>
    <scope>NUCLEOTIDE SEQUENCE [LARGE SCALE GENOMIC DNA]</scope>
    <source>
        <strain evidence="13 14">CBS 132785</strain>
    </source>
</reference>
<dbReference type="Proteomes" id="UP000186955">
    <property type="component" value="Unassembled WGS sequence"/>
</dbReference>
<dbReference type="GO" id="GO:0016052">
    <property type="term" value="P:carbohydrate catabolic process"/>
    <property type="evidence" value="ECO:0007669"/>
    <property type="project" value="InterPro"/>
</dbReference>
<dbReference type="AlphaFoldDB" id="A0A1Q5UG90"/>
<dbReference type="PANTHER" id="PTHR12145:SF37">
    <property type="entry name" value="MANNAN ENDO-1,6-ALPHA-MANNOSIDASE"/>
    <property type="match status" value="1"/>
</dbReference>
<dbReference type="OrthoDB" id="4187847at2759"/>
<dbReference type="InterPro" id="IPR008928">
    <property type="entry name" value="6-hairpin_glycosidase_sf"/>
</dbReference>
<dbReference type="PANTHER" id="PTHR12145">
    <property type="entry name" value="MANNAN ENDO-1,6-ALPHA-MANNOSIDASE DCW1"/>
    <property type="match status" value="1"/>
</dbReference>